<protein>
    <submittedName>
        <fullName evidence="2">Dnaaf1 protein</fullName>
    </submittedName>
</protein>
<comment type="caution">
    <text evidence="2">The sequence shown here is derived from an EMBL/GenBank/DDBJ whole genome shotgun (WGS) entry which is preliminary data.</text>
</comment>
<gene>
    <name evidence="2" type="primary">dnaaf1</name>
    <name evidence="2" type="ORF">SNEC2469_LOCUS4074</name>
</gene>
<dbReference type="OrthoDB" id="10464253at2759"/>
<evidence type="ECO:0000313" key="2">
    <source>
        <dbReference type="EMBL" id="CAE7237661.1"/>
    </source>
</evidence>
<feature type="compositionally biased region" description="Basic and acidic residues" evidence="1">
    <location>
        <begin position="127"/>
        <end position="144"/>
    </location>
</feature>
<dbReference type="EMBL" id="CAJNJA010008539">
    <property type="protein sequence ID" value="CAE7237661.1"/>
    <property type="molecule type" value="Genomic_DNA"/>
</dbReference>
<dbReference type="Proteomes" id="UP000601435">
    <property type="component" value="Unassembled WGS sequence"/>
</dbReference>
<evidence type="ECO:0000256" key="1">
    <source>
        <dbReference type="SAM" id="MobiDB-lite"/>
    </source>
</evidence>
<feature type="non-terminal residue" evidence="2">
    <location>
        <position position="1"/>
    </location>
</feature>
<feature type="non-terminal residue" evidence="2">
    <location>
        <position position="275"/>
    </location>
</feature>
<name>A0A812KZZ8_9DINO</name>
<feature type="compositionally biased region" description="Polar residues" evidence="1">
    <location>
        <begin position="110"/>
        <end position="124"/>
    </location>
</feature>
<accession>A0A812KZZ8</accession>
<evidence type="ECO:0000313" key="3">
    <source>
        <dbReference type="Proteomes" id="UP000601435"/>
    </source>
</evidence>
<dbReference type="AlphaFoldDB" id="A0A812KZZ8"/>
<organism evidence="2 3">
    <name type="scientific">Symbiodinium necroappetens</name>
    <dbReference type="NCBI Taxonomy" id="1628268"/>
    <lineage>
        <taxon>Eukaryota</taxon>
        <taxon>Sar</taxon>
        <taxon>Alveolata</taxon>
        <taxon>Dinophyceae</taxon>
        <taxon>Suessiales</taxon>
        <taxon>Symbiodiniaceae</taxon>
        <taxon>Symbiodinium</taxon>
    </lineage>
</organism>
<keyword evidence="3" id="KW-1185">Reference proteome</keyword>
<feature type="region of interest" description="Disordered" evidence="1">
    <location>
        <begin position="1"/>
        <end position="26"/>
    </location>
</feature>
<feature type="compositionally biased region" description="Basic and acidic residues" evidence="1">
    <location>
        <begin position="225"/>
        <end position="236"/>
    </location>
</feature>
<feature type="region of interest" description="Disordered" evidence="1">
    <location>
        <begin position="110"/>
        <end position="236"/>
    </location>
</feature>
<sequence>NAFANAARRVSGQSAPQARAEPEALAGGREATLQVHPQLGAGLEVSFVAGRGYVLESINHEPGQKGLEVGDLLVEVGGRSLALASEDEADEVLSGELRDGVRLRLLPASASGSAPQEANNSQSVDDPPQKDVTKEVSEDTKPGPHDALAGFLSSLFGGAQSSGAAPVGSSEMNDPAPQLQVDHEETADDLAEPSQKHRQTSNSEAGEEILGMPPLVPKLLESAEESWHEAPGREPEVAHWEAAQDEEARKPEAEEDVEELMAFHPLHAASTAEQQ</sequence>
<proteinExistence type="predicted"/>
<reference evidence="2" key="1">
    <citation type="submission" date="2021-02" db="EMBL/GenBank/DDBJ databases">
        <authorList>
            <person name="Dougan E. K."/>
            <person name="Rhodes N."/>
            <person name="Thang M."/>
            <person name="Chan C."/>
        </authorList>
    </citation>
    <scope>NUCLEOTIDE SEQUENCE</scope>
</reference>